<organism evidence="1">
    <name type="scientific">Oryza brachyantha</name>
    <name type="common">malo sina</name>
    <dbReference type="NCBI Taxonomy" id="4533"/>
    <lineage>
        <taxon>Eukaryota</taxon>
        <taxon>Viridiplantae</taxon>
        <taxon>Streptophyta</taxon>
        <taxon>Embryophyta</taxon>
        <taxon>Tracheophyta</taxon>
        <taxon>Spermatophyta</taxon>
        <taxon>Magnoliopsida</taxon>
        <taxon>Liliopsida</taxon>
        <taxon>Poales</taxon>
        <taxon>Poaceae</taxon>
        <taxon>BOP clade</taxon>
        <taxon>Oryzoideae</taxon>
        <taxon>Oryzeae</taxon>
        <taxon>Oryzinae</taxon>
        <taxon>Oryza</taxon>
    </lineage>
</organism>
<dbReference type="Proteomes" id="UP000006038">
    <property type="component" value="Chromosome 3"/>
</dbReference>
<evidence type="ECO:0000313" key="2">
    <source>
        <dbReference type="Proteomes" id="UP000006038"/>
    </source>
</evidence>
<accession>J3LRG6</accession>
<name>J3LRG6_ORYBR</name>
<reference evidence="1" key="2">
    <citation type="submission" date="2013-04" db="UniProtKB">
        <authorList>
            <consortium name="EnsemblPlants"/>
        </authorList>
    </citation>
    <scope>IDENTIFICATION</scope>
</reference>
<dbReference type="HOGENOM" id="CLU_2907696_0_0_1"/>
<reference evidence="1" key="1">
    <citation type="journal article" date="2013" name="Nat. Commun.">
        <title>Whole-genome sequencing of Oryza brachyantha reveals mechanisms underlying Oryza genome evolution.</title>
        <authorList>
            <person name="Chen J."/>
            <person name="Huang Q."/>
            <person name="Gao D."/>
            <person name="Wang J."/>
            <person name="Lang Y."/>
            <person name="Liu T."/>
            <person name="Li B."/>
            <person name="Bai Z."/>
            <person name="Luis Goicoechea J."/>
            <person name="Liang C."/>
            <person name="Chen C."/>
            <person name="Zhang W."/>
            <person name="Sun S."/>
            <person name="Liao Y."/>
            <person name="Zhang X."/>
            <person name="Yang L."/>
            <person name="Song C."/>
            <person name="Wang M."/>
            <person name="Shi J."/>
            <person name="Liu G."/>
            <person name="Liu J."/>
            <person name="Zhou H."/>
            <person name="Zhou W."/>
            <person name="Yu Q."/>
            <person name="An N."/>
            <person name="Chen Y."/>
            <person name="Cai Q."/>
            <person name="Wang B."/>
            <person name="Liu B."/>
            <person name="Min J."/>
            <person name="Huang Y."/>
            <person name="Wu H."/>
            <person name="Li Z."/>
            <person name="Zhang Y."/>
            <person name="Yin Y."/>
            <person name="Song W."/>
            <person name="Jiang J."/>
            <person name="Jackson S.A."/>
            <person name="Wing R.A."/>
            <person name="Wang J."/>
            <person name="Chen M."/>
        </authorList>
    </citation>
    <scope>NUCLEOTIDE SEQUENCE [LARGE SCALE GENOMIC DNA]</scope>
    <source>
        <strain evidence="1">cv. IRGC 101232</strain>
    </source>
</reference>
<dbReference type="EnsemblPlants" id="OB03G36420.1">
    <property type="protein sequence ID" value="OB03G36420.1"/>
    <property type="gene ID" value="OB03G36420"/>
</dbReference>
<evidence type="ECO:0000313" key="1">
    <source>
        <dbReference type="EnsemblPlants" id="OB03G36420.1"/>
    </source>
</evidence>
<proteinExistence type="predicted"/>
<dbReference type="AlphaFoldDB" id="J3LRG6"/>
<sequence length="62" mass="6965">MKYILISCTLTKIHIFRKSSTQGPPFGGGIKNATQEADQSCSSNLHDHKFTDTLMLRNKLQL</sequence>
<dbReference type="Gramene" id="OB03G36420.1">
    <property type="protein sequence ID" value="OB03G36420.1"/>
    <property type="gene ID" value="OB03G36420"/>
</dbReference>
<keyword evidence="2" id="KW-1185">Reference proteome</keyword>
<protein>
    <submittedName>
        <fullName evidence="1">Uncharacterized protein</fullName>
    </submittedName>
</protein>